<dbReference type="EMBL" id="DXBB01000044">
    <property type="protein sequence ID" value="HIZ72450.1"/>
    <property type="molecule type" value="Genomic_DNA"/>
</dbReference>
<dbReference type="SUPFAM" id="SSF48179">
    <property type="entry name" value="6-phosphogluconate dehydrogenase C-terminal domain-like"/>
    <property type="match status" value="1"/>
</dbReference>
<evidence type="ECO:0000256" key="4">
    <source>
        <dbReference type="RuleBase" id="RU362068"/>
    </source>
</evidence>
<evidence type="ECO:0000256" key="1">
    <source>
        <dbReference type="ARBA" id="ARBA00007870"/>
    </source>
</evidence>
<dbReference type="InterPro" id="IPR013332">
    <property type="entry name" value="KPR_N"/>
</dbReference>
<protein>
    <recommendedName>
        <fullName evidence="4">2-dehydropantoate 2-reductase</fullName>
        <ecNumber evidence="4">1.1.1.169</ecNumber>
    </recommendedName>
    <alternativeName>
        <fullName evidence="4">Ketopantoate reductase</fullName>
    </alternativeName>
</protein>
<proteinExistence type="inferred from homology"/>
<keyword evidence="3 4" id="KW-0560">Oxidoreductase</keyword>
<feature type="domain" description="Ketopantoate reductase C-terminal" evidence="6">
    <location>
        <begin position="172"/>
        <end position="306"/>
    </location>
</feature>
<accession>A0A9D2G514</accession>
<dbReference type="InterPro" id="IPR008927">
    <property type="entry name" value="6-PGluconate_DH-like_C_sf"/>
</dbReference>
<dbReference type="GO" id="GO:0015940">
    <property type="term" value="P:pantothenate biosynthetic process"/>
    <property type="evidence" value="ECO:0007669"/>
    <property type="project" value="UniProtKB-KW"/>
</dbReference>
<evidence type="ECO:0000256" key="3">
    <source>
        <dbReference type="ARBA" id="ARBA00023002"/>
    </source>
</evidence>
<comment type="catalytic activity">
    <reaction evidence="4">
        <text>(R)-pantoate + NADP(+) = 2-dehydropantoate + NADPH + H(+)</text>
        <dbReference type="Rhea" id="RHEA:16233"/>
        <dbReference type="ChEBI" id="CHEBI:11561"/>
        <dbReference type="ChEBI" id="CHEBI:15378"/>
        <dbReference type="ChEBI" id="CHEBI:15980"/>
        <dbReference type="ChEBI" id="CHEBI:57783"/>
        <dbReference type="ChEBI" id="CHEBI:58349"/>
        <dbReference type="EC" id="1.1.1.169"/>
    </reaction>
</comment>
<dbReference type="Proteomes" id="UP000824102">
    <property type="component" value="Unassembled WGS sequence"/>
</dbReference>
<evidence type="ECO:0000259" key="5">
    <source>
        <dbReference type="Pfam" id="PF02558"/>
    </source>
</evidence>
<comment type="caution">
    <text evidence="7">The sequence shown here is derived from an EMBL/GenBank/DDBJ whole genome shotgun (WGS) entry which is preliminary data.</text>
</comment>
<organism evidence="7 8">
    <name type="scientific">Candidatus Gallimonas intestinavium</name>
    <dbReference type="NCBI Taxonomy" id="2838603"/>
    <lineage>
        <taxon>Bacteria</taxon>
        <taxon>Bacillati</taxon>
        <taxon>Bacillota</taxon>
        <taxon>Clostridia</taxon>
        <taxon>Candidatus Gallimonas</taxon>
    </lineage>
</organism>
<dbReference type="InterPro" id="IPR013328">
    <property type="entry name" value="6PGD_dom2"/>
</dbReference>
<dbReference type="AlphaFoldDB" id="A0A9D2G514"/>
<comment type="similarity">
    <text evidence="1 4">Belongs to the ketopantoate reductase family.</text>
</comment>
<dbReference type="Pfam" id="PF08546">
    <property type="entry name" value="ApbA_C"/>
    <property type="match status" value="1"/>
</dbReference>
<reference evidence="7" key="1">
    <citation type="journal article" date="2021" name="PeerJ">
        <title>Extensive microbial diversity within the chicken gut microbiome revealed by metagenomics and culture.</title>
        <authorList>
            <person name="Gilroy R."/>
            <person name="Ravi A."/>
            <person name="Getino M."/>
            <person name="Pursley I."/>
            <person name="Horton D.L."/>
            <person name="Alikhan N.F."/>
            <person name="Baker D."/>
            <person name="Gharbi K."/>
            <person name="Hall N."/>
            <person name="Watson M."/>
            <person name="Adriaenssens E.M."/>
            <person name="Foster-Nyarko E."/>
            <person name="Jarju S."/>
            <person name="Secka A."/>
            <person name="Antonio M."/>
            <person name="Oren A."/>
            <person name="Chaudhuri R.R."/>
            <person name="La Ragione R."/>
            <person name="Hildebrand F."/>
            <person name="Pallen M.J."/>
        </authorList>
    </citation>
    <scope>NUCLEOTIDE SEQUENCE</scope>
    <source>
        <strain evidence="7">ChiW7-2402</strain>
    </source>
</reference>
<dbReference type="InterPro" id="IPR013752">
    <property type="entry name" value="KPA_reductase"/>
</dbReference>
<dbReference type="GO" id="GO:0008677">
    <property type="term" value="F:2-dehydropantoate 2-reductase activity"/>
    <property type="evidence" value="ECO:0007669"/>
    <property type="project" value="UniProtKB-EC"/>
</dbReference>
<dbReference type="Gene3D" id="1.10.1040.10">
    <property type="entry name" value="N-(1-d-carboxylethyl)-l-norvaline Dehydrogenase, domain 2"/>
    <property type="match status" value="1"/>
</dbReference>
<evidence type="ECO:0000256" key="2">
    <source>
        <dbReference type="ARBA" id="ARBA00022857"/>
    </source>
</evidence>
<keyword evidence="2 4" id="KW-0521">NADP</keyword>
<dbReference type="Pfam" id="PF02558">
    <property type="entry name" value="ApbA"/>
    <property type="match status" value="1"/>
</dbReference>
<gene>
    <name evidence="7" type="ORF">H9964_02580</name>
</gene>
<dbReference type="PANTHER" id="PTHR21708:SF26">
    <property type="entry name" value="2-DEHYDROPANTOATE 2-REDUCTASE"/>
    <property type="match status" value="1"/>
</dbReference>
<reference evidence="7" key="2">
    <citation type="submission" date="2021-04" db="EMBL/GenBank/DDBJ databases">
        <authorList>
            <person name="Gilroy R."/>
        </authorList>
    </citation>
    <scope>NUCLEOTIDE SEQUENCE</scope>
    <source>
        <strain evidence="7">ChiW7-2402</strain>
    </source>
</reference>
<keyword evidence="4" id="KW-0566">Pantothenate biosynthesis</keyword>
<comment type="pathway">
    <text evidence="4">Cofactor biosynthesis; (R)-pantothenate biosynthesis; (R)-pantoate from 3-methyl-2-oxobutanoate: step 2/2.</text>
</comment>
<evidence type="ECO:0000313" key="7">
    <source>
        <dbReference type="EMBL" id="HIZ72450.1"/>
    </source>
</evidence>
<dbReference type="InterPro" id="IPR003710">
    <property type="entry name" value="ApbA"/>
</dbReference>
<comment type="function">
    <text evidence="4">Catalyzes the NADPH-dependent reduction of ketopantoate into pantoic acid.</text>
</comment>
<feature type="domain" description="Ketopantoate reductase N-terminal" evidence="5">
    <location>
        <begin position="3"/>
        <end position="149"/>
    </location>
</feature>
<dbReference type="NCBIfam" id="TIGR00745">
    <property type="entry name" value="apbA_panE"/>
    <property type="match status" value="1"/>
</dbReference>
<dbReference type="InterPro" id="IPR036291">
    <property type="entry name" value="NAD(P)-bd_dom_sf"/>
</dbReference>
<dbReference type="SUPFAM" id="SSF51735">
    <property type="entry name" value="NAD(P)-binding Rossmann-fold domains"/>
    <property type="match status" value="1"/>
</dbReference>
<dbReference type="Gene3D" id="3.40.50.720">
    <property type="entry name" value="NAD(P)-binding Rossmann-like Domain"/>
    <property type="match status" value="1"/>
</dbReference>
<name>A0A9D2G514_9FIRM</name>
<sequence>MRVCIFGAGAMGTSLGAALSKAGVPVELVSRNAAHVEALRTRGAVLSGSVEMTVSVTAMLPEEMAGKYDIIFLAIRQRGNREAAQGLVSFLKEDGALVSVQNGLPERALSEVFGADRVYGCALSWGAERIAPGEIQMTGGSFAFSLGAFGAGKKCSEIAALLKRAGDVTVGDLQELRYAKLAVNAAFSTLSVISGLTFGELASWHKRLALGLMREVFSVARAAGCRKLPLRGHDLFRVFSGSWAGLLLPVAMKPYKETRSGMLKDLEAGRRTDIDYVAGAAVDEGGRLGVETPLLESAVSMVHDIENGLAEIAPETLQLL</sequence>
<dbReference type="InterPro" id="IPR051402">
    <property type="entry name" value="KPR-Related"/>
</dbReference>
<dbReference type="EC" id="1.1.1.169" evidence="4"/>
<evidence type="ECO:0000313" key="8">
    <source>
        <dbReference type="Proteomes" id="UP000824102"/>
    </source>
</evidence>
<dbReference type="GO" id="GO:0005737">
    <property type="term" value="C:cytoplasm"/>
    <property type="evidence" value="ECO:0007669"/>
    <property type="project" value="TreeGrafter"/>
</dbReference>
<evidence type="ECO:0000259" key="6">
    <source>
        <dbReference type="Pfam" id="PF08546"/>
    </source>
</evidence>
<dbReference type="PANTHER" id="PTHR21708">
    <property type="entry name" value="PROBABLE 2-DEHYDROPANTOATE 2-REDUCTASE"/>
    <property type="match status" value="1"/>
</dbReference>